<feature type="region of interest" description="Disordered" evidence="4">
    <location>
        <begin position="32"/>
        <end position="54"/>
    </location>
</feature>
<dbReference type="RefSeq" id="WP_046560510.1">
    <property type="nucleotide sequence ID" value="NZ_CP010975.1"/>
</dbReference>
<reference evidence="5 6" key="1">
    <citation type="submission" date="2015-02" db="EMBL/GenBank/DDBJ databases">
        <title>Complete genome sequence of Kangiella geojedonensis strain YCS-5T.</title>
        <authorList>
            <person name="Kim K.M."/>
        </authorList>
    </citation>
    <scope>NUCLEOTIDE SEQUENCE [LARGE SCALE GENOMIC DNA]</scope>
    <source>
        <strain evidence="5 6">YCS-5</strain>
    </source>
</reference>
<dbReference type="PANTHER" id="PTHR30203:SF33">
    <property type="entry name" value="BLR4455 PROTEIN"/>
    <property type="match status" value="1"/>
</dbReference>
<comment type="subcellular location">
    <subcellularLocation>
        <location evidence="2">Cell outer membrane</location>
        <topology evidence="2">Lipid-anchor</topology>
    </subcellularLocation>
</comment>
<feature type="chain" id="PRO_5001436244" evidence="2">
    <location>
        <begin position="30"/>
        <end position="503"/>
    </location>
</feature>
<dbReference type="HOGENOM" id="CLU_012817_13_3_6"/>
<dbReference type="Pfam" id="PF02321">
    <property type="entry name" value="OEP"/>
    <property type="match status" value="2"/>
</dbReference>
<dbReference type="OrthoDB" id="9770517at2"/>
<keyword evidence="2" id="KW-0472">Membrane</keyword>
<dbReference type="PATRIC" id="fig|914150.5.peg.328"/>
<dbReference type="EMBL" id="CP010975">
    <property type="protein sequence ID" value="AKE51310.1"/>
    <property type="molecule type" value="Genomic_DNA"/>
</dbReference>
<keyword evidence="2" id="KW-0812">Transmembrane</keyword>
<evidence type="ECO:0000256" key="1">
    <source>
        <dbReference type="ARBA" id="ARBA00007613"/>
    </source>
</evidence>
<keyword evidence="6" id="KW-1185">Reference proteome</keyword>
<keyword evidence="2 5" id="KW-0449">Lipoprotein</keyword>
<comment type="similarity">
    <text evidence="1 2">Belongs to the outer membrane factor (OMF) (TC 1.B.17) family.</text>
</comment>
<dbReference type="InterPro" id="IPR003423">
    <property type="entry name" value="OMP_efflux"/>
</dbReference>
<dbReference type="AlphaFoldDB" id="A0A0F6TPL5"/>
<dbReference type="GO" id="GO:0009279">
    <property type="term" value="C:cell outer membrane"/>
    <property type="evidence" value="ECO:0007669"/>
    <property type="project" value="UniProtKB-SubCell"/>
</dbReference>
<protein>
    <submittedName>
        <fullName evidence="5">RND efflux system, outer membrane lipoprotein, NodT family protein</fullName>
    </submittedName>
</protein>
<dbReference type="Gene3D" id="2.20.200.10">
    <property type="entry name" value="Outer membrane efflux proteins (OEP)"/>
    <property type="match status" value="1"/>
</dbReference>
<evidence type="ECO:0000256" key="2">
    <source>
        <dbReference type="RuleBase" id="RU362097"/>
    </source>
</evidence>
<keyword evidence="2" id="KW-0732">Signal</keyword>
<dbReference type="NCBIfam" id="TIGR01845">
    <property type="entry name" value="outer_NodT"/>
    <property type="match status" value="1"/>
</dbReference>
<dbReference type="InterPro" id="IPR010131">
    <property type="entry name" value="MdtP/NodT-like"/>
</dbReference>
<gene>
    <name evidence="5" type="ORF">TQ33_0322</name>
</gene>
<name>A0A0F6TPL5_9GAMM</name>
<dbReference type="Gene3D" id="1.20.1600.10">
    <property type="entry name" value="Outer membrane efflux proteins (OEP)"/>
    <property type="match status" value="1"/>
</dbReference>
<keyword evidence="2" id="KW-1134">Transmembrane beta strand</keyword>
<feature type="compositionally biased region" description="Polar residues" evidence="4">
    <location>
        <begin position="32"/>
        <end position="50"/>
    </location>
</feature>
<evidence type="ECO:0000256" key="3">
    <source>
        <dbReference type="SAM" id="Coils"/>
    </source>
</evidence>
<evidence type="ECO:0000313" key="6">
    <source>
        <dbReference type="Proteomes" id="UP000034071"/>
    </source>
</evidence>
<feature type="coiled-coil region" evidence="3">
    <location>
        <begin position="365"/>
        <end position="392"/>
    </location>
</feature>
<feature type="signal peptide" evidence="2">
    <location>
        <begin position="1"/>
        <end position="29"/>
    </location>
</feature>
<dbReference type="KEGG" id="kge:TQ33_0322"/>
<dbReference type="STRING" id="914150.TQ33_0322"/>
<keyword evidence="2" id="KW-0564">Palmitate</keyword>
<evidence type="ECO:0000313" key="5">
    <source>
        <dbReference type="EMBL" id="AKE51310.1"/>
    </source>
</evidence>
<dbReference type="GO" id="GO:0015562">
    <property type="term" value="F:efflux transmembrane transporter activity"/>
    <property type="evidence" value="ECO:0007669"/>
    <property type="project" value="InterPro"/>
</dbReference>
<dbReference type="PROSITE" id="PS51257">
    <property type="entry name" value="PROKAR_LIPOPROTEIN"/>
    <property type="match status" value="1"/>
</dbReference>
<accession>A0A0F6TPL5</accession>
<dbReference type="Proteomes" id="UP000034071">
    <property type="component" value="Chromosome"/>
</dbReference>
<dbReference type="PANTHER" id="PTHR30203">
    <property type="entry name" value="OUTER MEMBRANE CATION EFFLUX PROTEIN"/>
    <property type="match status" value="1"/>
</dbReference>
<dbReference type="SUPFAM" id="SSF56954">
    <property type="entry name" value="Outer membrane efflux proteins (OEP)"/>
    <property type="match status" value="1"/>
</dbReference>
<organism evidence="5 6">
    <name type="scientific">Kangiella geojedonensis</name>
    <dbReference type="NCBI Taxonomy" id="914150"/>
    <lineage>
        <taxon>Bacteria</taxon>
        <taxon>Pseudomonadati</taxon>
        <taxon>Pseudomonadota</taxon>
        <taxon>Gammaproteobacteria</taxon>
        <taxon>Kangiellales</taxon>
        <taxon>Kangiellaceae</taxon>
        <taxon>Kangiella</taxon>
    </lineage>
</organism>
<evidence type="ECO:0000256" key="4">
    <source>
        <dbReference type="SAM" id="MobiDB-lite"/>
    </source>
</evidence>
<proteinExistence type="inferred from homology"/>
<sequence>MTKSFTSKSLTSVTALAASLILSGCLSMAPNNERPQTSIEHSFGQSNRQDSGQKLEAQDAAFTLEAWQDFFPDANARVMIEEALESNTDLRIAIARMAEVEGRYQIQREDLFPSISGEVSQTRTKNSANVFTLPGVDSIQDIYSANVGLMSYELDLFGRVRSLNDAALAQYLSSAEAARSVKLSVIAQTANAYYSWISAYRSLNLAEKTLKSRQESLDLIQKRLDTGIASELDLAQAQAALATVSAQKAQFDRAHAAAKSALELLIGKPLSAVNFDTEQLKLAAMAIELPDNINSEVLLSRPDVLSAEQNLYAANANIGAARAAFFPSISLTGQYGYSSTEFDNLFDSESKTWSFMPSIRIPIFNNGLQANLDIAEAQQQRLIAEYEKAVQQAFSEVYQLMANRSTYGGELDANRSLVKAQSKRLQLAEAKYKAGLASYLEVLNAQQDQFTAEQALLETERAQLANVISLYKALGGGDKAVTYAPKKDAESMDTKAQSSGVTE</sequence>
<keyword evidence="3" id="KW-0175">Coiled coil</keyword>